<protein>
    <submittedName>
        <fullName evidence="3">Uncharacterized protein</fullName>
    </submittedName>
</protein>
<accession>A0AAV7NHT5</accession>
<dbReference type="Proteomes" id="UP001066276">
    <property type="component" value="Chromosome 8"/>
</dbReference>
<evidence type="ECO:0000256" key="1">
    <source>
        <dbReference type="SAM" id="MobiDB-lite"/>
    </source>
</evidence>
<feature type="region of interest" description="Disordered" evidence="1">
    <location>
        <begin position="69"/>
        <end position="98"/>
    </location>
</feature>
<sequence>METLVLYLVIGLVLSAPSVWSSSVVFKELSDINTLVVRRQSRSWLYVVGSPPEPSGKKKNKTQRLYLIGSQPEPPGKNNNKTLRCSVCQGTPEPEFSI</sequence>
<organism evidence="3 4">
    <name type="scientific">Pleurodeles waltl</name>
    <name type="common">Iberian ribbed newt</name>
    <dbReference type="NCBI Taxonomy" id="8319"/>
    <lineage>
        <taxon>Eukaryota</taxon>
        <taxon>Metazoa</taxon>
        <taxon>Chordata</taxon>
        <taxon>Craniata</taxon>
        <taxon>Vertebrata</taxon>
        <taxon>Euteleostomi</taxon>
        <taxon>Amphibia</taxon>
        <taxon>Batrachia</taxon>
        <taxon>Caudata</taxon>
        <taxon>Salamandroidea</taxon>
        <taxon>Salamandridae</taxon>
        <taxon>Pleurodelinae</taxon>
        <taxon>Pleurodeles</taxon>
    </lineage>
</organism>
<evidence type="ECO:0000313" key="4">
    <source>
        <dbReference type="Proteomes" id="UP001066276"/>
    </source>
</evidence>
<proteinExistence type="predicted"/>
<dbReference type="EMBL" id="JANPWB010000012">
    <property type="protein sequence ID" value="KAJ1113928.1"/>
    <property type="molecule type" value="Genomic_DNA"/>
</dbReference>
<keyword evidence="2" id="KW-0732">Signal</keyword>
<feature type="chain" id="PRO_5043608401" evidence="2">
    <location>
        <begin position="22"/>
        <end position="98"/>
    </location>
</feature>
<dbReference type="AlphaFoldDB" id="A0AAV7NHT5"/>
<name>A0AAV7NHT5_PLEWA</name>
<reference evidence="3" key="1">
    <citation type="journal article" date="2022" name="bioRxiv">
        <title>Sequencing and chromosome-scale assembly of the giantPleurodeles waltlgenome.</title>
        <authorList>
            <person name="Brown T."/>
            <person name="Elewa A."/>
            <person name="Iarovenko S."/>
            <person name="Subramanian E."/>
            <person name="Araus A.J."/>
            <person name="Petzold A."/>
            <person name="Susuki M."/>
            <person name="Suzuki K.-i.T."/>
            <person name="Hayashi T."/>
            <person name="Toyoda A."/>
            <person name="Oliveira C."/>
            <person name="Osipova E."/>
            <person name="Leigh N.D."/>
            <person name="Simon A."/>
            <person name="Yun M.H."/>
        </authorList>
    </citation>
    <scope>NUCLEOTIDE SEQUENCE</scope>
    <source>
        <strain evidence="3">20211129_DDA</strain>
        <tissue evidence="3">Liver</tissue>
    </source>
</reference>
<comment type="caution">
    <text evidence="3">The sequence shown here is derived from an EMBL/GenBank/DDBJ whole genome shotgun (WGS) entry which is preliminary data.</text>
</comment>
<gene>
    <name evidence="3" type="ORF">NDU88_002168</name>
</gene>
<feature type="signal peptide" evidence="2">
    <location>
        <begin position="1"/>
        <end position="21"/>
    </location>
</feature>
<keyword evidence="4" id="KW-1185">Reference proteome</keyword>
<evidence type="ECO:0000256" key="2">
    <source>
        <dbReference type="SAM" id="SignalP"/>
    </source>
</evidence>
<evidence type="ECO:0000313" key="3">
    <source>
        <dbReference type="EMBL" id="KAJ1113928.1"/>
    </source>
</evidence>